<organism evidence="2 3">
    <name type="scientific">Nocardia jinanensis</name>
    <dbReference type="NCBI Taxonomy" id="382504"/>
    <lineage>
        <taxon>Bacteria</taxon>
        <taxon>Bacillati</taxon>
        <taxon>Actinomycetota</taxon>
        <taxon>Actinomycetes</taxon>
        <taxon>Mycobacteriales</taxon>
        <taxon>Nocardiaceae</taxon>
        <taxon>Nocardia</taxon>
    </lineage>
</organism>
<dbReference type="Proteomes" id="UP000638263">
    <property type="component" value="Unassembled WGS sequence"/>
</dbReference>
<accession>A0A917VMZ7</accession>
<feature type="chain" id="PRO_5039116133" evidence="1">
    <location>
        <begin position="28"/>
        <end position="347"/>
    </location>
</feature>
<reference evidence="2" key="2">
    <citation type="submission" date="2020-09" db="EMBL/GenBank/DDBJ databases">
        <authorList>
            <person name="Sun Q."/>
            <person name="Zhou Y."/>
        </authorList>
    </citation>
    <scope>NUCLEOTIDE SEQUENCE</scope>
    <source>
        <strain evidence="2">CGMCC 4.3508</strain>
    </source>
</reference>
<keyword evidence="3" id="KW-1185">Reference proteome</keyword>
<keyword evidence="1" id="KW-0732">Signal</keyword>
<protein>
    <submittedName>
        <fullName evidence="2">Esterase</fullName>
    </submittedName>
</protein>
<evidence type="ECO:0000313" key="3">
    <source>
        <dbReference type="Proteomes" id="UP000638263"/>
    </source>
</evidence>
<dbReference type="AlphaFoldDB" id="A0A917VMZ7"/>
<dbReference type="PANTHER" id="PTHR48098">
    <property type="entry name" value="ENTEROCHELIN ESTERASE-RELATED"/>
    <property type="match status" value="1"/>
</dbReference>
<name>A0A917VMZ7_9NOCA</name>
<dbReference type="RefSeq" id="WP_058855500.1">
    <property type="nucleotide sequence ID" value="NZ_BMMH01000002.1"/>
</dbReference>
<dbReference type="Gene3D" id="3.40.50.1820">
    <property type="entry name" value="alpha/beta hydrolase"/>
    <property type="match status" value="1"/>
</dbReference>
<proteinExistence type="predicted"/>
<comment type="caution">
    <text evidence="2">The sequence shown here is derived from an EMBL/GenBank/DDBJ whole genome shotgun (WGS) entry which is preliminary data.</text>
</comment>
<dbReference type="SUPFAM" id="SSF53474">
    <property type="entry name" value="alpha/beta-Hydrolases"/>
    <property type="match status" value="1"/>
</dbReference>
<dbReference type="InterPro" id="IPR050583">
    <property type="entry name" value="Mycobacterial_A85_antigen"/>
</dbReference>
<dbReference type="PANTHER" id="PTHR48098:SF1">
    <property type="entry name" value="DIACYLGLYCEROL ACYLTRANSFERASE_MYCOLYLTRANSFERASE AG85A"/>
    <property type="match status" value="1"/>
</dbReference>
<sequence>MPYPRRPRRTSRALLVTATVLALAPMAADPGTAAPARADPPGLPAAPASGIVGITPHGTRELELAVYSAAMGRVIPVRVLPAADSAGPAPVLYLLNGITGGADGGNWFDRTDITEFFRNEQVTVVNPLGGAGSYFTDWRADDPVLGRQRWTTFLTQELPPLIDGRFHGTGAAALAGISMGAASVLQLALAAPGRYRALGSYSGCVRTSDPQGRAIVELVVRSNGGDPQNMWGPPQDHTWAGNDPFLHAEALRGTALFLSAGTGAPGPLDTMDGPGIRHDPAELIDQILVGGLLESVAAGCAARLRDRLRELDIPATITLRPDGTHSWGYWQRDLHESWQIFAAALWK</sequence>
<dbReference type="GO" id="GO:0016747">
    <property type="term" value="F:acyltransferase activity, transferring groups other than amino-acyl groups"/>
    <property type="evidence" value="ECO:0007669"/>
    <property type="project" value="TreeGrafter"/>
</dbReference>
<gene>
    <name evidence="2" type="ORF">GCM10011588_09690</name>
</gene>
<evidence type="ECO:0000313" key="2">
    <source>
        <dbReference type="EMBL" id="GGK97318.1"/>
    </source>
</evidence>
<reference evidence="2" key="1">
    <citation type="journal article" date="2014" name="Int. J. Syst. Evol. Microbiol.">
        <title>Complete genome sequence of Corynebacterium casei LMG S-19264T (=DSM 44701T), isolated from a smear-ripened cheese.</title>
        <authorList>
            <consortium name="US DOE Joint Genome Institute (JGI-PGF)"/>
            <person name="Walter F."/>
            <person name="Albersmeier A."/>
            <person name="Kalinowski J."/>
            <person name="Ruckert C."/>
        </authorList>
    </citation>
    <scope>NUCLEOTIDE SEQUENCE</scope>
    <source>
        <strain evidence="2">CGMCC 4.3508</strain>
    </source>
</reference>
<evidence type="ECO:0000256" key="1">
    <source>
        <dbReference type="SAM" id="SignalP"/>
    </source>
</evidence>
<feature type="signal peptide" evidence="1">
    <location>
        <begin position="1"/>
        <end position="27"/>
    </location>
</feature>
<dbReference type="InterPro" id="IPR029058">
    <property type="entry name" value="AB_hydrolase_fold"/>
</dbReference>
<dbReference type="InterPro" id="IPR000801">
    <property type="entry name" value="Esterase-like"/>
</dbReference>
<dbReference type="EMBL" id="BMMH01000002">
    <property type="protein sequence ID" value="GGK97318.1"/>
    <property type="molecule type" value="Genomic_DNA"/>
</dbReference>
<dbReference type="Pfam" id="PF00756">
    <property type="entry name" value="Esterase"/>
    <property type="match status" value="1"/>
</dbReference>